<dbReference type="Proteomes" id="UP001156882">
    <property type="component" value="Unassembled WGS sequence"/>
</dbReference>
<organism evidence="1 2">
    <name type="scientific">Labrys miyagiensis</name>
    <dbReference type="NCBI Taxonomy" id="346912"/>
    <lineage>
        <taxon>Bacteria</taxon>
        <taxon>Pseudomonadati</taxon>
        <taxon>Pseudomonadota</taxon>
        <taxon>Alphaproteobacteria</taxon>
        <taxon>Hyphomicrobiales</taxon>
        <taxon>Xanthobacteraceae</taxon>
        <taxon>Labrys</taxon>
    </lineage>
</organism>
<comment type="caution">
    <text evidence="1">The sequence shown here is derived from an EMBL/GenBank/DDBJ whole genome shotgun (WGS) entry which is preliminary data.</text>
</comment>
<protein>
    <submittedName>
        <fullName evidence="1">Uncharacterized protein</fullName>
    </submittedName>
</protein>
<reference evidence="2" key="1">
    <citation type="journal article" date="2019" name="Int. J. Syst. Evol. Microbiol.">
        <title>The Global Catalogue of Microorganisms (GCM) 10K type strain sequencing project: providing services to taxonomists for standard genome sequencing and annotation.</title>
        <authorList>
            <consortium name="The Broad Institute Genomics Platform"/>
            <consortium name="The Broad Institute Genome Sequencing Center for Infectious Disease"/>
            <person name="Wu L."/>
            <person name="Ma J."/>
        </authorList>
    </citation>
    <scope>NUCLEOTIDE SEQUENCE [LARGE SCALE GENOMIC DNA]</scope>
    <source>
        <strain evidence="2">NBRC 101365</strain>
    </source>
</reference>
<keyword evidence="2" id="KW-1185">Reference proteome</keyword>
<dbReference type="EMBL" id="BSPC01000028">
    <property type="protein sequence ID" value="GLS20461.1"/>
    <property type="molecule type" value="Genomic_DNA"/>
</dbReference>
<evidence type="ECO:0000313" key="2">
    <source>
        <dbReference type="Proteomes" id="UP001156882"/>
    </source>
</evidence>
<sequence length="68" mass="7370">MPIPRQSPQSHFFIILDSENTTLTGLATPLYLTHPEPEKLTGNQCPAVLNAIQATLARAITIKVTAIT</sequence>
<gene>
    <name evidence="1" type="ORF">GCM10007874_34780</name>
</gene>
<name>A0ABQ6CJM3_9HYPH</name>
<accession>A0ABQ6CJM3</accession>
<evidence type="ECO:0000313" key="1">
    <source>
        <dbReference type="EMBL" id="GLS20461.1"/>
    </source>
</evidence>
<proteinExistence type="predicted"/>